<proteinExistence type="predicted"/>
<dbReference type="InterPro" id="IPR043502">
    <property type="entry name" value="DNA/RNA_pol_sf"/>
</dbReference>
<organism evidence="2 3">
    <name type="scientific">Platanthera zijinensis</name>
    <dbReference type="NCBI Taxonomy" id="2320716"/>
    <lineage>
        <taxon>Eukaryota</taxon>
        <taxon>Viridiplantae</taxon>
        <taxon>Streptophyta</taxon>
        <taxon>Embryophyta</taxon>
        <taxon>Tracheophyta</taxon>
        <taxon>Spermatophyta</taxon>
        <taxon>Magnoliopsida</taxon>
        <taxon>Liliopsida</taxon>
        <taxon>Asparagales</taxon>
        <taxon>Orchidaceae</taxon>
        <taxon>Orchidoideae</taxon>
        <taxon>Orchideae</taxon>
        <taxon>Orchidinae</taxon>
        <taxon>Platanthera</taxon>
    </lineage>
</organism>
<comment type="caution">
    <text evidence="2">The sequence shown here is derived from an EMBL/GenBank/DDBJ whole genome shotgun (WGS) entry which is preliminary data.</text>
</comment>
<name>A0AAP0C2Y5_9ASPA</name>
<accession>A0AAP0C2Y5</accession>
<evidence type="ECO:0000259" key="1">
    <source>
        <dbReference type="Pfam" id="PF07727"/>
    </source>
</evidence>
<dbReference type="Pfam" id="PF07727">
    <property type="entry name" value="RVT_2"/>
    <property type="match status" value="1"/>
</dbReference>
<evidence type="ECO:0000313" key="3">
    <source>
        <dbReference type="Proteomes" id="UP001418222"/>
    </source>
</evidence>
<dbReference type="Proteomes" id="UP001418222">
    <property type="component" value="Unassembled WGS sequence"/>
</dbReference>
<gene>
    <name evidence="2" type="ORF">KSP39_PZI001478</name>
</gene>
<dbReference type="AlphaFoldDB" id="A0AAP0C2Y5"/>
<reference evidence="2 3" key="1">
    <citation type="journal article" date="2022" name="Nat. Plants">
        <title>Genomes of leafy and leafless Platanthera orchids illuminate the evolution of mycoheterotrophy.</title>
        <authorList>
            <person name="Li M.H."/>
            <person name="Liu K.W."/>
            <person name="Li Z."/>
            <person name="Lu H.C."/>
            <person name="Ye Q.L."/>
            <person name="Zhang D."/>
            <person name="Wang J.Y."/>
            <person name="Li Y.F."/>
            <person name="Zhong Z.M."/>
            <person name="Liu X."/>
            <person name="Yu X."/>
            <person name="Liu D.K."/>
            <person name="Tu X.D."/>
            <person name="Liu B."/>
            <person name="Hao Y."/>
            <person name="Liao X.Y."/>
            <person name="Jiang Y.T."/>
            <person name="Sun W.H."/>
            <person name="Chen J."/>
            <person name="Chen Y.Q."/>
            <person name="Ai Y."/>
            <person name="Zhai J.W."/>
            <person name="Wu S.S."/>
            <person name="Zhou Z."/>
            <person name="Hsiao Y.Y."/>
            <person name="Wu W.L."/>
            <person name="Chen Y.Y."/>
            <person name="Lin Y.F."/>
            <person name="Hsu J.L."/>
            <person name="Li C.Y."/>
            <person name="Wang Z.W."/>
            <person name="Zhao X."/>
            <person name="Zhong W.Y."/>
            <person name="Ma X.K."/>
            <person name="Ma L."/>
            <person name="Huang J."/>
            <person name="Chen G.Z."/>
            <person name="Huang M.Z."/>
            <person name="Huang L."/>
            <person name="Peng D.H."/>
            <person name="Luo Y.B."/>
            <person name="Zou S.Q."/>
            <person name="Chen S.P."/>
            <person name="Lan S."/>
            <person name="Tsai W.C."/>
            <person name="Van de Peer Y."/>
            <person name="Liu Z.J."/>
        </authorList>
    </citation>
    <scope>NUCLEOTIDE SEQUENCE [LARGE SCALE GENOMIC DNA]</scope>
    <source>
        <strain evidence="2">Lor287</strain>
    </source>
</reference>
<keyword evidence="3" id="KW-1185">Reference proteome</keyword>
<evidence type="ECO:0000313" key="2">
    <source>
        <dbReference type="EMBL" id="KAK8957352.1"/>
    </source>
</evidence>
<dbReference type="InterPro" id="IPR013103">
    <property type="entry name" value="RVT_2"/>
</dbReference>
<feature type="domain" description="Reverse transcriptase Ty1/copia-type" evidence="1">
    <location>
        <begin position="46"/>
        <end position="233"/>
    </location>
</feature>
<dbReference type="EMBL" id="JBBWWQ010000001">
    <property type="protein sequence ID" value="KAK8957352.1"/>
    <property type="molecule type" value="Genomic_DNA"/>
</dbReference>
<protein>
    <recommendedName>
        <fullName evidence="1">Reverse transcriptase Ty1/copia-type domain-containing protein</fullName>
    </recommendedName>
</protein>
<dbReference type="SUPFAM" id="SSF56672">
    <property type="entry name" value="DNA/RNA polymerases"/>
    <property type="match status" value="1"/>
</dbReference>
<sequence>MRIWTHSQSRIVYPDMPYMVSRQNSPEWAQSSFSSLFRITSLEDGFRYKVRLVAKDYAQKDGVDFNEVFSPVVQHTSNRILLVMATVYGMELKQLDVKTAFLHGDLEEEIYMHQPEGFLIEGKEGHVCKLKKSLYGLKQSPRQWYKRFHQFMTSIVFKRSLQDQCIYFKVFNNGSRIYLLLYVDGMLITSKNKEVKILKLQLIQEFEMKDLGAAKKILGMEIINDRRRREVSLKNNTS</sequence>